<dbReference type="Proteomes" id="UP000719412">
    <property type="component" value="Unassembled WGS sequence"/>
</dbReference>
<protein>
    <recommendedName>
        <fullName evidence="3">Disease resistance R13L4/SHOC-2-like LRR domain-containing protein</fullName>
    </recommendedName>
</protein>
<dbReference type="InterPro" id="IPR032675">
    <property type="entry name" value="LRR_dom_sf"/>
</dbReference>
<evidence type="ECO:0000256" key="1">
    <source>
        <dbReference type="ARBA" id="ARBA00022614"/>
    </source>
</evidence>
<dbReference type="SMART" id="SM00364">
    <property type="entry name" value="LRR_BAC"/>
    <property type="match status" value="10"/>
</dbReference>
<comment type="caution">
    <text evidence="4">The sequence shown here is derived from an EMBL/GenBank/DDBJ whole genome shotgun (WGS) entry which is preliminary data.</text>
</comment>
<dbReference type="FunFam" id="3.80.10.10:FF:000748">
    <property type="entry name" value="Leucine-rich repeat-containing protein 40"/>
    <property type="match status" value="1"/>
</dbReference>
<sequence length="607" mass="69196">MARPTNVRSRRKLINPVFHLQTKEEDDSQLTKGIIKIVRRTGQLNLSGRSLANVPERMFTMYELTDEDTAKYIDFNKEPEEENWWQFKPLTYLDLSSNVLQEIPGQIGMFEDLTVLNLQDNNITSLPPEIGKLTKLTKLNLSHNKINLLPKEFYNLIELQVLSMAHNNLEKLSKHFGDLVMLQQLDLSHNVLTKLPSGMGFLVRLTEINLSHNKLIELPPDLVNLRGLLKLDVTHNDLVYLPKMEELTKLQFLYAQHNNIEEIPDFEGCTHLQQIYFGNNYIKEVSAEFCENMSNLKILELRDNKIETIPNEIAMLQHLIRLDLTNNDLTDLPHSLGLLAHLQNLQVEGNKLKKIRADIIKGGTIRILKHLKEKLDSEEYENIPKASSNVAHEPKTFPDRYTMKHSRALNLTMKQLTTVPDEVFEEAKTAEVTIVDLCKNKFPSVPGGLKLIAENLTELNLSMNSLTEIPEFISECSKLKYFDVGNNLLSNLPDCLSALISLRELVLSTNRFSSVPQCVYSMVGLEILLASDNKITEIDVEGLQNLKRIATLDLTNNNISQIPPQLGNMTQLRSVELKGNCFRQPRYAILDQGTASVLSYLRDKIPK</sequence>
<dbReference type="Pfam" id="PF13855">
    <property type="entry name" value="LRR_8"/>
    <property type="match status" value="2"/>
</dbReference>
<dbReference type="Gene3D" id="3.80.10.10">
    <property type="entry name" value="Ribonuclease Inhibitor"/>
    <property type="match status" value="4"/>
</dbReference>
<dbReference type="SUPFAM" id="SSF52058">
    <property type="entry name" value="L domain-like"/>
    <property type="match status" value="2"/>
</dbReference>
<keyword evidence="5" id="KW-1185">Reference proteome</keyword>
<dbReference type="FunFam" id="3.80.10.10:FF:000193">
    <property type="entry name" value="Leucine-rich repeat-containing protein 40"/>
    <property type="match status" value="1"/>
</dbReference>
<organism evidence="4 5">
    <name type="scientific">Tenebrio molitor</name>
    <name type="common">Yellow mealworm beetle</name>
    <dbReference type="NCBI Taxonomy" id="7067"/>
    <lineage>
        <taxon>Eukaryota</taxon>
        <taxon>Metazoa</taxon>
        <taxon>Ecdysozoa</taxon>
        <taxon>Arthropoda</taxon>
        <taxon>Hexapoda</taxon>
        <taxon>Insecta</taxon>
        <taxon>Pterygota</taxon>
        <taxon>Neoptera</taxon>
        <taxon>Endopterygota</taxon>
        <taxon>Coleoptera</taxon>
        <taxon>Polyphaga</taxon>
        <taxon>Cucujiformia</taxon>
        <taxon>Tenebrionidae</taxon>
        <taxon>Tenebrio</taxon>
    </lineage>
</organism>
<proteinExistence type="predicted"/>
<dbReference type="Pfam" id="PF23598">
    <property type="entry name" value="LRR_14"/>
    <property type="match status" value="2"/>
</dbReference>
<name>A0A8J6HA20_TENMO</name>
<dbReference type="PANTHER" id="PTHR48051:SF1">
    <property type="entry name" value="RAS SUPPRESSOR PROTEIN 1"/>
    <property type="match status" value="1"/>
</dbReference>
<accession>A0A8J6HA20</accession>
<dbReference type="InterPro" id="IPR003591">
    <property type="entry name" value="Leu-rich_rpt_typical-subtyp"/>
</dbReference>
<feature type="domain" description="Disease resistance R13L4/SHOC-2-like LRR" evidence="3">
    <location>
        <begin position="86"/>
        <end position="166"/>
    </location>
</feature>
<evidence type="ECO:0000313" key="5">
    <source>
        <dbReference type="Proteomes" id="UP000719412"/>
    </source>
</evidence>
<keyword evidence="2" id="KW-0677">Repeat</keyword>
<evidence type="ECO:0000313" key="4">
    <source>
        <dbReference type="EMBL" id="KAH0810989.1"/>
    </source>
</evidence>
<dbReference type="SMART" id="SM00365">
    <property type="entry name" value="LRR_SD22"/>
    <property type="match status" value="6"/>
</dbReference>
<dbReference type="Pfam" id="PF00560">
    <property type="entry name" value="LRR_1"/>
    <property type="match status" value="1"/>
</dbReference>
<evidence type="ECO:0000256" key="2">
    <source>
        <dbReference type="ARBA" id="ARBA00022737"/>
    </source>
</evidence>
<dbReference type="SMART" id="SM00369">
    <property type="entry name" value="LRR_TYP"/>
    <property type="match status" value="14"/>
</dbReference>
<feature type="domain" description="Disease resistance R13L4/SHOC-2-like LRR" evidence="3">
    <location>
        <begin position="258"/>
        <end position="351"/>
    </location>
</feature>
<dbReference type="EMBL" id="JABDTM020027130">
    <property type="protein sequence ID" value="KAH0810989.1"/>
    <property type="molecule type" value="Genomic_DNA"/>
</dbReference>
<dbReference type="AlphaFoldDB" id="A0A8J6HA20"/>
<dbReference type="InterPro" id="IPR050216">
    <property type="entry name" value="LRR_domain-containing"/>
</dbReference>
<reference evidence="4" key="1">
    <citation type="journal article" date="2020" name="J Insects Food Feed">
        <title>The yellow mealworm (Tenebrio molitor) genome: a resource for the emerging insects as food and feed industry.</title>
        <authorList>
            <person name="Eriksson T."/>
            <person name="Andere A."/>
            <person name="Kelstrup H."/>
            <person name="Emery V."/>
            <person name="Picard C."/>
        </authorList>
    </citation>
    <scope>NUCLEOTIDE SEQUENCE</scope>
    <source>
        <strain evidence="4">Stoneville</strain>
        <tissue evidence="4">Whole head</tissue>
    </source>
</reference>
<dbReference type="PROSITE" id="PS51450">
    <property type="entry name" value="LRR"/>
    <property type="match status" value="9"/>
</dbReference>
<dbReference type="InterPro" id="IPR001611">
    <property type="entry name" value="Leu-rich_rpt"/>
</dbReference>
<evidence type="ECO:0000259" key="3">
    <source>
        <dbReference type="Pfam" id="PF23598"/>
    </source>
</evidence>
<keyword evidence="1" id="KW-0433">Leucine-rich repeat</keyword>
<gene>
    <name evidence="4" type="ORF">GEV33_011803</name>
</gene>
<dbReference type="InterPro" id="IPR055414">
    <property type="entry name" value="LRR_R13L4/SHOC2-like"/>
</dbReference>
<dbReference type="PRINTS" id="PR00019">
    <property type="entry name" value="LEURICHRPT"/>
</dbReference>
<reference evidence="4" key="2">
    <citation type="submission" date="2021-08" db="EMBL/GenBank/DDBJ databases">
        <authorList>
            <person name="Eriksson T."/>
        </authorList>
    </citation>
    <scope>NUCLEOTIDE SEQUENCE</scope>
    <source>
        <strain evidence="4">Stoneville</strain>
        <tissue evidence="4">Whole head</tissue>
    </source>
</reference>
<dbReference type="GO" id="GO:0005737">
    <property type="term" value="C:cytoplasm"/>
    <property type="evidence" value="ECO:0007669"/>
    <property type="project" value="TreeGrafter"/>
</dbReference>
<dbReference type="PANTHER" id="PTHR48051">
    <property type="match status" value="1"/>
</dbReference>